<reference evidence="2" key="1">
    <citation type="journal article" date="2021" name="PeerJ">
        <title>Extensive microbial diversity within the chicken gut microbiome revealed by metagenomics and culture.</title>
        <authorList>
            <person name="Gilroy R."/>
            <person name="Ravi A."/>
            <person name="Getino M."/>
            <person name="Pursley I."/>
            <person name="Horton D.L."/>
            <person name="Alikhan N.F."/>
            <person name="Baker D."/>
            <person name="Gharbi K."/>
            <person name="Hall N."/>
            <person name="Watson M."/>
            <person name="Adriaenssens E.M."/>
            <person name="Foster-Nyarko E."/>
            <person name="Jarju S."/>
            <person name="Secka A."/>
            <person name="Antonio M."/>
            <person name="Oren A."/>
            <person name="Chaudhuri R.R."/>
            <person name="La Ragione R."/>
            <person name="Hildebrand F."/>
            <person name="Pallen M.J."/>
        </authorList>
    </citation>
    <scope>NUCLEOTIDE SEQUENCE</scope>
    <source>
        <strain evidence="2">ChiBcolR8-3208</strain>
    </source>
</reference>
<gene>
    <name evidence="2" type="ORF">H9942_09265</name>
</gene>
<dbReference type="EMBL" id="DWXZ01000200">
    <property type="protein sequence ID" value="HJB38238.1"/>
    <property type="molecule type" value="Genomic_DNA"/>
</dbReference>
<dbReference type="SUPFAM" id="SSF56112">
    <property type="entry name" value="Protein kinase-like (PK-like)"/>
    <property type="match status" value="1"/>
</dbReference>
<dbReference type="Pfam" id="PF01636">
    <property type="entry name" value="APH"/>
    <property type="match status" value="1"/>
</dbReference>
<name>A0A9D2RZ79_9FIRM</name>
<dbReference type="Proteomes" id="UP000824214">
    <property type="component" value="Unassembled WGS sequence"/>
</dbReference>
<evidence type="ECO:0000313" key="3">
    <source>
        <dbReference type="Proteomes" id="UP000824214"/>
    </source>
</evidence>
<comment type="caution">
    <text evidence="2">The sequence shown here is derived from an EMBL/GenBank/DDBJ whole genome shotgun (WGS) entry which is preliminary data.</text>
</comment>
<reference evidence="2" key="2">
    <citation type="submission" date="2021-04" db="EMBL/GenBank/DDBJ databases">
        <authorList>
            <person name="Gilroy R."/>
        </authorList>
    </citation>
    <scope>NUCLEOTIDE SEQUENCE</scope>
    <source>
        <strain evidence="2">ChiBcolR8-3208</strain>
    </source>
</reference>
<proteinExistence type="predicted"/>
<dbReference type="Gene3D" id="3.90.1200.10">
    <property type="match status" value="1"/>
</dbReference>
<organism evidence="2 3">
    <name type="scientific">Candidatus Acutalibacter ornithocaccae</name>
    <dbReference type="NCBI Taxonomy" id="2838416"/>
    <lineage>
        <taxon>Bacteria</taxon>
        <taxon>Bacillati</taxon>
        <taxon>Bacillota</taxon>
        <taxon>Clostridia</taxon>
        <taxon>Eubacteriales</taxon>
        <taxon>Acutalibacteraceae</taxon>
        <taxon>Acutalibacter</taxon>
    </lineage>
</organism>
<protein>
    <submittedName>
        <fullName evidence="2">Phosphotransferase</fullName>
    </submittedName>
</protein>
<dbReference type="AlphaFoldDB" id="A0A9D2RZ79"/>
<evidence type="ECO:0000259" key="1">
    <source>
        <dbReference type="Pfam" id="PF01636"/>
    </source>
</evidence>
<sequence length="286" mass="33184">MEFTRLEEVRAGWSGDRKYHAWDDGGQEFFLRLSQPEKWEKAQSAFALQEKAFQLGLPVSEPIELAKEDGQVRFVERWLSGQMAEDALPALPQEEQYRLGREAGKTLKVLHTIPAPAEAEDWESRFNRKMERKIQLYRDCPYKYENGEAFIRYMEENRGLLRGRPQCMQHGDYHTGNMMLCGGKLFVIDFDRPDAGDPWEEFNRIVWSAQLSPAFARGTVDGYFDGAPPLAFWKLLALYIANNTLGSLPWAVPFGEEQMDIMREQAAQVLDWYDGMENPVPRWYRA</sequence>
<evidence type="ECO:0000313" key="2">
    <source>
        <dbReference type="EMBL" id="HJB38238.1"/>
    </source>
</evidence>
<dbReference type="PANTHER" id="PTHR41283:SF1">
    <property type="entry name" value="AMINOGLYCOSIDE PHOSPHOTRANSFERASE DOMAIN-CONTAINING PROTEIN"/>
    <property type="match status" value="1"/>
</dbReference>
<accession>A0A9D2RZ79</accession>
<feature type="domain" description="Aminoglycoside phosphotransferase" evidence="1">
    <location>
        <begin position="6"/>
        <end position="233"/>
    </location>
</feature>
<dbReference type="InterPro" id="IPR011009">
    <property type="entry name" value="Kinase-like_dom_sf"/>
</dbReference>
<dbReference type="InterPro" id="IPR002575">
    <property type="entry name" value="Aminoglycoside_PTrfase"/>
</dbReference>
<dbReference type="PANTHER" id="PTHR41283">
    <property type="entry name" value="AMINOGLYCOSIDE PHOSPHOTRANSFERASE"/>
    <property type="match status" value="1"/>
</dbReference>